<evidence type="ECO:0000313" key="2">
    <source>
        <dbReference type="EMBL" id="KAF7516712.1"/>
    </source>
</evidence>
<comment type="caution">
    <text evidence="2">The sequence shown here is derived from an EMBL/GenBank/DDBJ whole genome shotgun (WGS) entry which is preliminary data.</text>
</comment>
<gene>
    <name evidence="2" type="ORF">PCG10_001979</name>
</gene>
<feature type="region of interest" description="Disordered" evidence="1">
    <location>
        <begin position="73"/>
        <end position="104"/>
    </location>
</feature>
<protein>
    <submittedName>
        <fullName evidence="2">Uncharacterized protein</fullName>
    </submittedName>
</protein>
<evidence type="ECO:0000256" key="1">
    <source>
        <dbReference type="SAM" id="MobiDB-lite"/>
    </source>
</evidence>
<evidence type="ECO:0000313" key="3">
    <source>
        <dbReference type="Proteomes" id="UP000701341"/>
    </source>
</evidence>
<sequence length="199" mass="22436">MFRSHLNERSIPGFIPFATPNAQWVWLKKKRDPVWSHVHMNTAFEANDEWKEIATQIKSAAKTLRFELRERMEDDTNTSCQNSLESDDERNTASNGPAASILPHSLSIPETADPVVLICPTQDRVFNGGSRDNQHADQAIDLCINQSIGQQNDIQNDTPTGLHGSTEPVVTTHSKLCLWCEHEGTAYESEDIQELQHED</sequence>
<reference evidence="2" key="1">
    <citation type="submission" date="2020-02" db="EMBL/GenBank/DDBJ databases">
        <authorList>
            <person name="Lichtner F.J."/>
        </authorList>
    </citation>
    <scope>NUCLEOTIDE SEQUENCE</scope>
    <source>
        <strain evidence="2">G10</strain>
    </source>
</reference>
<proteinExistence type="predicted"/>
<keyword evidence="3" id="KW-1185">Reference proteome</keyword>
<dbReference type="EMBL" id="JAAOZQ010000131">
    <property type="protein sequence ID" value="KAF7516712.1"/>
    <property type="molecule type" value="Genomic_DNA"/>
</dbReference>
<name>A0A9P5GFX2_PENCR</name>
<dbReference type="Proteomes" id="UP000701341">
    <property type="component" value="Unassembled WGS sequence"/>
</dbReference>
<organism evidence="2 3">
    <name type="scientific">Penicillium crustosum</name>
    <name type="common">Blue mold fungus</name>
    <dbReference type="NCBI Taxonomy" id="36656"/>
    <lineage>
        <taxon>Eukaryota</taxon>
        <taxon>Fungi</taxon>
        <taxon>Dikarya</taxon>
        <taxon>Ascomycota</taxon>
        <taxon>Pezizomycotina</taxon>
        <taxon>Eurotiomycetes</taxon>
        <taxon>Eurotiomycetidae</taxon>
        <taxon>Eurotiales</taxon>
        <taxon>Aspergillaceae</taxon>
        <taxon>Penicillium</taxon>
    </lineage>
</organism>
<accession>A0A9P5GFX2</accession>
<dbReference type="AlphaFoldDB" id="A0A9P5GFX2"/>